<keyword evidence="2 3" id="KW-0143">Chaperone</keyword>
<dbReference type="HAMAP" id="MF_01384">
    <property type="entry name" value="UreD"/>
    <property type="match status" value="1"/>
</dbReference>
<dbReference type="PANTHER" id="PTHR33643">
    <property type="entry name" value="UREASE ACCESSORY PROTEIN D"/>
    <property type="match status" value="1"/>
</dbReference>
<organism evidence="4 5">
    <name type="scientific">Phormidium yuhuli AB48</name>
    <dbReference type="NCBI Taxonomy" id="2940671"/>
    <lineage>
        <taxon>Bacteria</taxon>
        <taxon>Bacillati</taxon>
        <taxon>Cyanobacteriota</taxon>
        <taxon>Cyanophyceae</taxon>
        <taxon>Oscillatoriophycideae</taxon>
        <taxon>Oscillatoriales</taxon>
        <taxon>Oscillatoriaceae</taxon>
        <taxon>Phormidium</taxon>
        <taxon>Phormidium yuhuli</taxon>
    </lineage>
</organism>
<dbReference type="Proteomes" id="UP001056708">
    <property type="component" value="Chromosome"/>
</dbReference>
<comment type="subcellular location">
    <subcellularLocation>
        <location evidence="3">Cytoplasm</location>
    </subcellularLocation>
</comment>
<comment type="subunit">
    <text evidence="3">UreD, UreF and UreG form a complex that acts as a GTP-hydrolysis-dependent molecular chaperone, activating the urease apoprotein by helping to assemble the nickel containing metallocenter of UreC. The UreE protein probably delivers the nickel.</text>
</comment>
<evidence type="ECO:0000256" key="3">
    <source>
        <dbReference type="HAMAP-Rule" id="MF_01384"/>
    </source>
</evidence>
<evidence type="ECO:0000313" key="5">
    <source>
        <dbReference type="Proteomes" id="UP001056708"/>
    </source>
</evidence>
<protein>
    <recommendedName>
        <fullName evidence="3">Urease accessory protein UreD</fullName>
    </recommendedName>
</protein>
<evidence type="ECO:0000313" key="4">
    <source>
        <dbReference type="EMBL" id="USR89483.1"/>
    </source>
</evidence>
<proteinExistence type="inferred from homology"/>
<comment type="similarity">
    <text evidence="1 3">Belongs to the UreD family.</text>
</comment>
<accession>A0ABY5AKN0</accession>
<sequence length="275" mass="30738">MTTLWQGQLKLTYAKRGQVTRVIDSYSQSPLKLQRSFHPDGQTCQSLILHTAGGIVGGDRLSQEITLHPQAEASLTTVSASKVYRSSGPQSQQTLTISLDHDAYLEYIPRESIIFDGARFQQQLRVDLGENAVWLGWELLRFGRTARGERFNSGDWRSQTHIYRNGVPLWIDRQQLAGGSPLLDASNGLNGQPVVGTLAWIGQPVSPEIVDKARHLWKMRDLEGEIALSCCQSGVICRYRGRSTQKASAAFLDLRQLLRHSKGDRPVTVPRVWSC</sequence>
<dbReference type="EMBL" id="CP098611">
    <property type="protein sequence ID" value="USR89483.1"/>
    <property type="molecule type" value="Genomic_DNA"/>
</dbReference>
<comment type="function">
    <text evidence="3">Required for maturation of urease via the functional incorporation of the urease nickel metallocenter.</text>
</comment>
<dbReference type="PANTHER" id="PTHR33643:SF1">
    <property type="entry name" value="UREASE ACCESSORY PROTEIN D"/>
    <property type="match status" value="1"/>
</dbReference>
<gene>
    <name evidence="3" type="primary">ureD</name>
    <name evidence="4" type="ORF">NEA10_11335</name>
</gene>
<evidence type="ECO:0000256" key="2">
    <source>
        <dbReference type="ARBA" id="ARBA00023186"/>
    </source>
</evidence>
<reference evidence="4" key="1">
    <citation type="submission" date="2022-06" db="EMBL/GenBank/DDBJ databases">
        <title>Genome sequence of Phormidium yuhuli AB48 isolated from an industrial photobioreactor environment.</title>
        <authorList>
            <person name="Qiu Y."/>
            <person name="Noonan A.J.C."/>
            <person name="Dofher K."/>
            <person name="Koch M."/>
            <person name="Kieft B."/>
            <person name="Lin X."/>
            <person name="Ziels R.M."/>
            <person name="Hallam S.J."/>
        </authorList>
    </citation>
    <scope>NUCLEOTIDE SEQUENCE</scope>
    <source>
        <strain evidence="4">AB48</strain>
    </source>
</reference>
<name>A0ABY5AKN0_9CYAN</name>
<keyword evidence="3" id="KW-0963">Cytoplasm</keyword>
<keyword evidence="3" id="KW-0996">Nickel insertion</keyword>
<keyword evidence="5" id="KW-1185">Reference proteome</keyword>
<dbReference type="Pfam" id="PF01774">
    <property type="entry name" value="UreD"/>
    <property type="match status" value="1"/>
</dbReference>
<dbReference type="RefSeq" id="WP_252660036.1">
    <property type="nucleotide sequence ID" value="NZ_CP098611.1"/>
</dbReference>
<dbReference type="InterPro" id="IPR002669">
    <property type="entry name" value="UreD"/>
</dbReference>
<evidence type="ECO:0000256" key="1">
    <source>
        <dbReference type="ARBA" id="ARBA00007177"/>
    </source>
</evidence>